<dbReference type="Proteomes" id="UP000663845">
    <property type="component" value="Unassembled WGS sequence"/>
</dbReference>
<dbReference type="EMBL" id="CAJNOG010006737">
    <property type="protein sequence ID" value="CAF1561998.1"/>
    <property type="molecule type" value="Genomic_DNA"/>
</dbReference>
<name>A0A815XUP1_9BILA</name>
<protein>
    <submittedName>
        <fullName evidence="1">Uncharacterized protein</fullName>
    </submittedName>
</protein>
<feature type="non-terminal residue" evidence="1">
    <location>
        <position position="87"/>
    </location>
</feature>
<proteinExistence type="predicted"/>
<feature type="non-terminal residue" evidence="1">
    <location>
        <position position="1"/>
    </location>
</feature>
<reference evidence="1" key="1">
    <citation type="submission" date="2021-02" db="EMBL/GenBank/DDBJ databases">
        <authorList>
            <person name="Nowell W R."/>
        </authorList>
    </citation>
    <scope>NUCLEOTIDE SEQUENCE</scope>
</reference>
<comment type="caution">
    <text evidence="1">The sequence shown here is derived from an EMBL/GenBank/DDBJ whole genome shotgun (WGS) entry which is preliminary data.</text>
</comment>
<organism evidence="1 2">
    <name type="scientific">Adineta steineri</name>
    <dbReference type="NCBI Taxonomy" id="433720"/>
    <lineage>
        <taxon>Eukaryota</taxon>
        <taxon>Metazoa</taxon>
        <taxon>Spiralia</taxon>
        <taxon>Gnathifera</taxon>
        <taxon>Rotifera</taxon>
        <taxon>Eurotatoria</taxon>
        <taxon>Bdelloidea</taxon>
        <taxon>Adinetida</taxon>
        <taxon>Adinetidae</taxon>
        <taxon>Adineta</taxon>
    </lineage>
</organism>
<dbReference type="AlphaFoldDB" id="A0A815XUP1"/>
<dbReference type="InterPro" id="IPR029058">
    <property type="entry name" value="AB_hydrolase_fold"/>
</dbReference>
<sequence>YHIHNMLDDCYQSPDCYCSAFYNYSRLISDVLFLNDYYRFLTHRIKSSSNRTFLYQYSYRTSQEHPTLCNDYLRKHNLVGHFAELEY</sequence>
<evidence type="ECO:0000313" key="1">
    <source>
        <dbReference type="EMBL" id="CAF1561998.1"/>
    </source>
</evidence>
<accession>A0A815XUP1</accession>
<evidence type="ECO:0000313" key="2">
    <source>
        <dbReference type="Proteomes" id="UP000663845"/>
    </source>
</evidence>
<gene>
    <name evidence="1" type="ORF">JYZ213_LOCUS46935</name>
</gene>
<dbReference type="Gene3D" id="3.40.50.1820">
    <property type="entry name" value="alpha/beta hydrolase"/>
    <property type="match status" value="1"/>
</dbReference>